<evidence type="ECO:0000256" key="2">
    <source>
        <dbReference type="ARBA" id="ARBA00022737"/>
    </source>
</evidence>
<protein>
    <submittedName>
        <fullName evidence="5 6">Disease resistance protein At3g14460</fullName>
    </submittedName>
</protein>
<sequence>MFVSGDSCFRLDDNVSKVVRKSTRHLSGLQCDLHYIKKFEDLCNKKILRTVILKKIYLSRDEYLMHILEQLQSMQYLRVLDVCGGFYNTEESPCMTKVLNSIANLKLLRHLRFDGTRIKEIPDSICNLYNLQTLILRNCGLTRLPDSIGNLKQLIYLDLYRSWIGKIPDSIGNLKHLGYMDLSWSPIEKMPDSIGNLEDLRYLDLSHSLIEKIPDTICNLHELQTLKLYSCYYLEHLPNSITTLINLCHLGKDSGSNIKELGELQHLQGRDLLIKGLENVINEEDASGAKLKDKKRITLLCLEWTSDSDDSQLARLPSLESVVIAGFNMMEKIGNEFYSDSDGSSSSSAITKPFKSLKSLEFSCMAEWMEWSVVEVEGNREEGGGVFSNLRKLELSNCPKLKGECLPDYLPCLETLSIRKSDRLATSLSGHQYPSLRVLRIWTCQKMKTFPEGSLPSDIQSIEIRECDELVSLLEE</sequence>
<dbReference type="GeneID" id="132800664"/>
<accession>A0ABM4A299</accession>
<dbReference type="SMART" id="SM00369">
    <property type="entry name" value="LRR_TYP"/>
    <property type="match status" value="3"/>
</dbReference>
<gene>
    <name evidence="5" type="primary">LOC132800664</name>
    <name evidence="6" type="synonym">LOC132800665</name>
</gene>
<dbReference type="Pfam" id="PF23598">
    <property type="entry name" value="LRR_14"/>
    <property type="match status" value="2"/>
</dbReference>
<dbReference type="InterPro" id="IPR055414">
    <property type="entry name" value="LRR_R13L4/SHOC2-like"/>
</dbReference>
<feature type="domain" description="Disease resistance R13L4/SHOC-2-like LRR" evidence="3">
    <location>
        <begin position="193"/>
        <end position="457"/>
    </location>
</feature>
<dbReference type="InterPro" id="IPR003591">
    <property type="entry name" value="Leu-rich_rpt_typical-subtyp"/>
</dbReference>
<evidence type="ECO:0000313" key="4">
    <source>
        <dbReference type="Proteomes" id="UP001652623"/>
    </source>
</evidence>
<organism evidence="4 5">
    <name type="scientific">Ziziphus jujuba</name>
    <name type="common">Chinese jujube</name>
    <name type="synonym">Ziziphus sativa</name>
    <dbReference type="NCBI Taxonomy" id="326968"/>
    <lineage>
        <taxon>Eukaryota</taxon>
        <taxon>Viridiplantae</taxon>
        <taxon>Streptophyta</taxon>
        <taxon>Embryophyta</taxon>
        <taxon>Tracheophyta</taxon>
        <taxon>Spermatophyta</taxon>
        <taxon>Magnoliopsida</taxon>
        <taxon>eudicotyledons</taxon>
        <taxon>Gunneridae</taxon>
        <taxon>Pentapetalae</taxon>
        <taxon>rosids</taxon>
        <taxon>fabids</taxon>
        <taxon>Rosales</taxon>
        <taxon>Rhamnaceae</taxon>
        <taxon>Paliureae</taxon>
        <taxon>Ziziphus</taxon>
    </lineage>
</organism>
<feature type="domain" description="Disease resistance R13L4/SHOC-2-like LRR" evidence="3">
    <location>
        <begin position="66"/>
        <end position="179"/>
    </location>
</feature>
<evidence type="ECO:0000313" key="6">
    <source>
        <dbReference type="RefSeq" id="XP_060670858.1"/>
    </source>
</evidence>
<proteinExistence type="predicted"/>
<dbReference type="PANTHER" id="PTHR47186:SF3">
    <property type="entry name" value="OS09G0267800 PROTEIN"/>
    <property type="match status" value="1"/>
</dbReference>
<dbReference type="InterPro" id="IPR032675">
    <property type="entry name" value="LRR_dom_sf"/>
</dbReference>
<evidence type="ECO:0000313" key="5">
    <source>
        <dbReference type="RefSeq" id="XP_060670857.1"/>
    </source>
</evidence>
<keyword evidence="1" id="KW-0433">Leucine-rich repeat</keyword>
<dbReference type="Gene3D" id="3.80.10.10">
    <property type="entry name" value="Ribonuclease Inhibitor"/>
    <property type="match status" value="2"/>
</dbReference>
<dbReference type="RefSeq" id="XP_060670858.1">
    <property type="nucleotide sequence ID" value="XM_060814875.1"/>
</dbReference>
<dbReference type="Proteomes" id="UP001652623">
    <property type="component" value="Chromosome 2"/>
</dbReference>
<dbReference type="PANTHER" id="PTHR47186">
    <property type="entry name" value="LEUCINE-RICH REPEAT-CONTAINING PROTEIN 57"/>
    <property type="match status" value="1"/>
</dbReference>
<name>A0ABM4A299_ZIZJJ</name>
<reference evidence="4 5" key="1">
    <citation type="submission" date="2025-05" db="UniProtKB">
        <authorList>
            <consortium name="RefSeq"/>
        </authorList>
    </citation>
    <scope>IDENTIFICATION</scope>
    <source>
        <tissue evidence="5 6">Seedling</tissue>
    </source>
</reference>
<evidence type="ECO:0000259" key="3">
    <source>
        <dbReference type="Pfam" id="PF23598"/>
    </source>
</evidence>
<keyword evidence="2" id="KW-0677">Repeat</keyword>
<dbReference type="SUPFAM" id="SSF52058">
    <property type="entry name" value="L domain-like"/>
    <property type="match status" value="1"/>
</dbReference>
<dbReference type="RefSeq" id="XP_060670857.1">
    <property type="nucleotide sequence ID" value="XM_060814874.1"/>
</dbReference>
<keyword evidence="4" id="KW-1185">Reference proteome</keyword>
<evidence type="ECO:0000256" key="1">
    <source>
        <dbReference type="ARBA" id="ARBA00022614"/>
    </source>
</evidence>